<dbReference type="RefSeq" id="WP_116025567.1">
    <property type="nucleotide sequence ID" value="NZ_QTTT01000001.1"/>
</dbReference>
<dbReference type="InterPro" id="IPR036736">
    <property type="entry name" value="ACP-like_sf"/>
</dbReference>
<comment type="caution">
    <text evidence="2">The sequence shown here is derived from an EMBL/GenBank/DDBJ whole genome shotgun (WGS) entry which is preliminary data.</text>
</comment>
<gene>
    <name evidence="2" type="ORF">DFJ69_5946</name>
</gene>
<dbReference type="OrthoDB" id="3395095at2"/>
<sequence>MDIIRELTRILVSELNVEVPAEGMTSNDSLQDAYGLDSLGFAELVVECEDTFGITLAEDDLNVADFATLGSLAAFIEKKTAAR</sequence>
<keyword evidence="3" id="KW-1185">Reference proteome</keyword>
<dbReference type="EMBL" id="QTTT01000001">
    <property type="protein sequence ID" value="REF00411.1"/>
    <property type="molecule type" value="Genomic_DNA"/>
</dbReference>
<dbReference type="AlphaFoldDB" id="A0A3D9T0S4"/>
<evidence type="ECO:0000259" key="1">
    <source>
        <dbReference type="PROSITE" id="PS50075"/>
    </source>
</evidence>
<dbReference type="Pfam" id="PF00550">
    <property type="entry name" value="PP-binding"/>
    <property type="match status" value="1"/>
</dbReference>
<evidence type="ECO:0000313" key="3">
    <source>
        <dbReference type="Proteomes" id="UP000256661"/>
    </source>
</evidence>
<organism evidence="2 3">
    <name type="scientific">Thermomonospora umbrina</name>
    <dbReference type="NCBI Taxonomy" id="111806"/>
    <lineage>
        <taxon>Bacteria</taxon>
        <taxon>Bacillati</taxon>
        <taxon>Actinomycetota</taxon>
        <taxon>Actinomycetes</taxon>
        <taxon>Streptosporangiales</taxon>
        <taxon>Thermomonosporaceae</taxon>
        <taxon>Thermomonospora</taxon>
    </lineage>
</organism>
<proteinExistence type="predicted"/>
<dbReference type="Gene3D" id="1.10.1200.10">
    <property type="entry name" value="ACP-like"/>
    <property type="match status" value="1"/>
</dbReference>
<evidence type="ECO:0000313" key="2">
    <source>
        <dbReference type="EMBL" id="REF00411.1"/>
    </source>
</evidence>
<feature type="domain" description="Carrier" evidence="1">
    <location>
        <begin position="1"/>
        <end position="80"/>
    </location>
</feature>
<dbReference type="PROSITE" id="PS50075">
    <property type="entry name" value="CARRIER"/>
    <property type="match status" value="1"/>
</dbReference>
<reference evidence="2 3" key="1">
    <citation type="submission" date="2018-08" db="EMBL/GenBank/DDBJ databases">
        <title>Sequencing the genomes of 1000 actinobacteria strains.</title>
        <authorList>
            <person name="Klenk H.-P."/>
        </authorList>
    </citation>
    <scope>NUCLEOTIDE SEQUENCE [LARGE SCALE GENOMIC DNA]</scope>
    <source>
        <strain evidence="2 3">DSM 43927</strain>
    </source>
</reference>
<dbReference type="InterPro" id="IPR009081">
    <property type="entry name" value="PP-bd_ACP"/>
</dbReference>
<accession>A0A3D9T0S4</accession>
<protein>
    <submittedName>
        <fullName evidence="2">Acyl carrier protein</fullName>
    </submittedName>
</protein>
<dbReference type="Proteomes" id="UP000256661">
    <property type="component" value="Unassembled WGS sequence"/>
</dbReference>
<dbReference type="SUPFAM" id="SSF47336">
    <property type="entry name" value="ACP-like"/>
    <property type="match status" value="1"/>
</dbReference>
<name>A0A3D9T0S4_9ACTN</name>